<dbReference type="Proteomes" id="UP001451571">
    <property type="component" value="Chromosome"/>
</dbReference>
<organism evidence="1 2">
    <name type="scientific">Kineothrix sedimenti</name>
    <dbReference type="NCBI Taxonomy" id="3123317"/>
    <lineage>
        <taxon>Bacteria</taxon>
        <taxon>Bacillati</taxon>
        <taxon>Bacillota</taxon>
        <taxon>Clostridia</taxon>
        <taxon>Lachnospirales</taxon>
        <taxon>Lachnospiraceae</taxon>
        <taxon>Kineothrix</taxon>
    </lineage>
</organism>
<sequence length="149" mass="17211">MALYYCKKCGRIAHEVFSEKRQICDCCKSIMFTVPQKYLDDELDFMIKNDLSEDLLREELVKTSLEYDQYLFDHRDEILSKQSAELDAKRAIGRAILEEQNRTVNCSYCGSSNVRKIGLFNRAVSTELWGLASKKIGKQFHCNNCGADF</sequence>
<keyword evidence="2" id="KW-1185">Reference proteome</keyword>
<evidence type="ECO:0000313" key="1">
    <source>
        <dbReference type="EMBL" id="XAH72823.1"/>
    </source>
</evidence>
<gene>
    <name evidence="1" type="ORF">V6984_15085</name>
</gene>
<evidence type="ECO:0000313" key="2">
    <source>
        <dbReference type="Proteomes" id="UP001451571"/>
    </source>
</evidence>
<dbReference type="RefSeq" id="WP_342756436.1">
    <property type="nucleotide sequence ID" value="NZ_CP146256.1"/>
</dbReference>
<protein>
    <submittedName>
        <fullName evidence="1">Uncharacterized protein</fullName>
    </submittedName>
</protein>
<reference evidence="1 2" key="1">
    <citation type="submission" date="2024-02" db="EMBL/GenBank/DDBJ databases">
        <title>Bacterial strain from lacustrine sediment.</title>
        <authorList>
            <person name="Petit C."/>
            <person name="Fadhlaoui K."/>
        </authorList>
    </citation>
    <scope>NUCLEOTIDE SEQUENCE [LARGE SCALE GENOMIC DNA]</scope>
    <source>
        <strain evidence="1 2">IPX-CK</strain>
    </source>
</reference>
<dbReference type="EMBL" id="CP146256">
    <property type="protein sequence ID" value="XAH72823.1"/>
    <property type="molecule type" value="Genomic_DNA"/>
</dbReference>
<proteinExistence type="predicted"/>
<name>A0ABZ3ETW0_9FIRM</name>
<accession>A0ABZ3ETW0</accession>